<dbReference type="PANTHER" id="PTHR11002:SF56">
    <property type="entry name" value="BETA CARBONIC ANHYDRASE 2, CHLOROPLASTIC"/>
    <property type="match status" value="1"/>
</dbReference>
<comment type="catalytic activity">
    <reaction evidence="2">
        <text>hydrogencarbonate + H(+) = CO2 + H2O</text>
        <dbReference type="Rhea" id="RHEA:10748"/>
        <dbReference type="ChEBI" id="CHEBI:15377"/>
        <dbReference type="ChEBI" id="CHEBI:15378"/>
        <dbReference type="ChEBI" id="CHEBI:16526"/>
        <dbReference type="ChEBI" id="CHEBI:17544"/>
        <dbReference type="EC" id="4.2.1.1"/>
    </reaction>
</comment>
<dbReference type="EC" id="4.2.1.1" evidence="2"/>
<dbReference type="PANTHER" id="PTHR11002">
    <property type="entry name" value="CARBONIC ANHYDRASE"/>
    <property type="match status" value="1"/>
</dbReference>
<keyword evidence="2" id="KW-0456">Lyase</keyword>
<dbReference type="GO" id="GO:0004089">
    <property type="term" value="F:carbonate dehydratase activity"/>
    <property type="evidence" value="ECO:0007669"/>
    <property type="project" value="UniProtKB-UniRule"/>
</dbReference>
<comment type="similarity">
    <text evidence="1 2">Belongs to the beta-class carbonic anhydrase family.</text>
</comment>
<reference evidence="3" key="1">
    <citation type="submission" date="2015-12" db="EMBL/GenBank/DDBJ databases">
        <title>Update maize B73 reference genome by single molecule sequencing technologies.</title>
        <authorList>
            <consortium name="Maize Genome Sequencing Project"/>
            <person name="Ware D."/>
        </authorList>
    </citation>
    <scope>NUCLEOTIDE SEQUENCE [LARGE SCALE GENOMIC DNA]</scope>
    <source>
        <tissue evidence="3">Seedling</tissue>
    </source>
</reference>
<comment type="function">
    <text evidence="2">Reversible hydration of carbon dioxide.</text>
</comment>
<evidence type="ECO:0000256" key="2">
    <source>
        <dbReference type="RuleBase" id="RU003956"/>
    </source>
</evidence>
<gene>
    <name evidence="3" type="ORF">ZEAMMB73_Zm00001d044099</name>
</gene>
<accession>A0A1D6NHQ9</accession>
<dbReference type="SUPFAM" id="SSF53056">
    <property type="entry name" value="beta-carbonic anhydrase, cab"/>
    <property type="match status" value="1"/>
</dbReference>
<sequence length="99" mass="11714">MKVKKEHASVPFDDQCSILEKEAVNVSLENLKTYPFVKEGLANGTLKLIGAHYDFVSGEFLTWKKLLHHHKYIYYTILLRTYRYAPEQSTYIYRINRPM</sequence>
<proteinExistence type="inferred from homology"/>
<evidence type="ECO:0000313" key="3">
    <source>
        <dbReference type="EMBL" id="ONM39914.1"/>
    </source>
</evidence>
<organism evidence="3">
    <name type="scientific">Zea mays</name>
    <name type="common">Maize</name>
    <dbReference type="NCBI Taxonomy" id="4577"/>
    <lineage>
        <taxon>Eukaryota</taxon>
        <taxon>Viridiplantae</taxon>
        <taxon>Streptophyta</taxon>
        <taxon>Embryophyta</taxon>
        <taxon>Tracheophyta</taxon>
        <taxon>Spermatophyta</taxon>
        <taxon>Magnoliopsida</taxon>
        <taxon>Liliopsida</taxon>
        <taxon>Poales</taxon>
        <taxon>Poaceae</taxon>
        <taxon>PACMAD clade</taxon>
        <taxon>Panicoideae</taxon>
        <taxon>Andropogonodae</taxon>
        <taxon>Andropogoneae</taxon>
        <taxon>Tripsacinae</taxon>
        <taxon>Zea</taxon>
    </lineage>
</organism>
<dbReference type="AlphaFoldDB" id="A0A1D6NHQ9"/>
<dbReference type="Pfam" id="PF00484">
    <property type="entry name" value="Pro_CA"/>
    <property type="match status" value="1"/>
</dbReference>
<name>A0A1D6NHQ9_MAIZE</name>
<keyword evidence="2" id="KW-0862">Zinc</keyword>
<dbReference type="InterPro" id="IPR036874">
    <property type="entry name" value="Carbonic_anhydrase_sf"/>
</dbReference>
<dbReference type="GO" id="GO:0008270">
    <property type="term" value="F:zinc ion binding"/>
    <property type="evidence" value="ECO:0007669"/>
    <property type="project" value="UniProtKB-UniRule"/>
</dbReference>
<dbReference type="InterPro" id="IPR001765">
    <property type="entry name" value="Carbonic_anhydrase"/>
</dbReference>
<protein>
    <recommendedName>
        <fullName evidence="2">Carbonic anhydrase</fullName>
        <ecNumber evidence="2">4.2.1.1</ecNumber>
    </recommendedName>
    <alternativeName>
        <fullName evidence="2">Carbonate dehydratase</fullName>
    </alternativeName>
</protein>
<dbReference type="ExpressionAtlas" id="A0A1D6NHQ9">
    <property type="expression patterns" value="baseline and differential"/>
</dbReference>
<dbReference type="Gene3D" id="3.40.1050.10">
    <property type="entry name" value="Carbonic anhydrase"/>
    <property type="match status" value="1"/>
</dbReference>
<evidence type="ECO:0000256" key="1">
    <source>
        <dbReference type="ARBA" id="ARBA00006217"/>
    </source>
</evidence>
<dbReference type="EMBL" id="CM007649">
    <property type="protein sequence ID" value="ONM39914.1"/>
    <property type="molecule type" value="Genomic_DNA"/>
</dbReference>